<dbReference type="InterPro" id="IPR004360">
    <property type="entry name" value="Glyas_Fos-R_dOase_dom"/>
</dbReference>
<dbReference type="EMBL" id="CP075867">
    <property type="protein sequence ID" value="QYT01577.1"/>
    <property type="molecule type" value="Genomic_DNA"/>
</dbReference>
<evidence type="ECO:0000313" key="5">
    <source>
        <dbReference type="Proteomes" id="UP000826661"/>
    </source>
</evidence>
<evidence type="ECO:0000256" key="2">
    <source>
        <dbReference type="SAM" id="SignalP"/>
    </source>
</evidence>
<keyword evidence="5" id="KW-1185">Reference proteome</keyword>
<feature type="signal peptide" evidence="2">
    <location>
        <begin position="1"/>
        <end position="19"/>
    </location>
</feature>
<name>A0A8G0LGC0_9HYPO</name>
<protein>
    <submittedName>
        <fullName evidence="4">VOC domain-containing protein</fullName>
    </submittedName>
</protein>
<dbReference type="Pfam" id="PF00903">
    <property type="entry name" value="Glyoxalase"/>
    <property type="match status" value="1"/>
</dbReference>
<feature type="chain" id="PRO_5034920847" evidence="2">
    <location>
        <begin position="20"/>
        <end position="194"/>
    </location>
</feature>
<evidence type="ECO:0000256" key="1">
    <source>
        <dbReference type="SAM" id="MobiDB-lite"/>
    </source>
</evidence>
<dbReference type="InterPro" id="IPR029068">
    <property type="entry name" value="Glyas_Bleomycin-R_OHBP_Dase"/>
</dbReference>
<dbReference type="SUPFAM" id="SSF54593">
    <property type="entry name" value="Glyoxalase/Bleomycin resistance protein/Dihydroxybiphenyl dioxygenase"/>
    <property type="match status" value="1"/>
</dbReference>
<feature type="region of interest" description="Disordered" evidence="1">
    <location>
        <begin position="173"/>
        <end position="194"/>
    </location>
</feature>
<dbReference type="AlphaFoldDB" id="A0A8G0LGC0"/>
<organism evidence="4 5">
    <name type="scientific">Trichoderma simmonsii</name>
    <dbReference type="NCBI Taxonomy" id="1491479"/>
    <lineage>
        <taxon>Eukaryota</taxon>
        <taxon>Fungi</taxon>
        <taxon>Dikarya</taxon>
        <taxon>Ascomycota</taxon>
        <taxon>Pezizomycotina</taxon>
        <taxon>Sordariomycetes</taxon>
        <taxon>Hypocreomycetidae</taxon>
        <taxon>Hypocreales</taxon>
        <taxon>Hypocreaceae</taxon>
        <taxon>Trichoderma</taxon>
    </lineage>
</organism>
<sequence>MSFLSLNPISAILALLLQPDPFDDRQQLSTMANESNPVSMPRSFRGINHLKLACFSVQKTHDFYTKVFPFTPQPRWDHFTPDHKLFAKMFRYEPTGLIVEVRYEPAQAEAQRGWDPVSYGVATRKDLDEWAAWLDSMNVKRSPIFTGIKSWVLACEDPDGKIVRLNVEDEEHEWTDKPDKDEYWLGNIQADPSA</sequence>
<proteinExistence type="predicted"/>
<dbReference type="Gene3D" id="3.10.180.10">
    <property type="entry name" value="2,3-Dihydroxybiphenyl 1,2-Dioxygenase, domain 1"/>
    <property type="match status" value="1"/>
</dbReference>
<feature type="domain" description="Glyoxalase/fosfomycin resistance/dioxygenase" evidence="3">
    <location>
        <begin position="46"/>
        <end position="160"/>
    </location>
</feature>
<gene>
    <name evidence="4" type="ORF">H0G86_008609</name>
</gene>
<reference evidence="4 5" key="1">
    <citation type="journal article" date="2021" name="BMC Genomics">
        <title>Telomere-to-telomere genome assembly of asparaginase-producing Trichoderma simmonsii.</title>
        <authorList>
            <person name="Chung D."/>
            <person name="Kwon Y.M."/>
            <person name="Yang Y."/>
        </authorList>
    </citation>
    <scope>NUCLEOTIDE SEQUENCE [LARGE SCALE GENOMIC DNA]</scope>
    <source>
        <strain evidence="4 5">GH-Sj1</strain>
    </source>
</reference>
<evidence type="ECO:0000259" key="3">
    <source>
        <dbReference type="Pfam" id="PF00903"/>
    </source>
</evidence>
<keyword evidence="2" id="KW-0732">Signal</keyword>
<evidence type="ECO:0000313" key="4">
    <source>
        <dbReference type="EMBL" id="QYT01577.1"/>
    </source>
</evidence>
<feature type="compositionally biased region" description="Basic and acidic residues" evidence="1">
    <location>
        <begin position="174"/>
        <end position="183"/>
    </location>
</feature>
<dbReference type="Proteomes" id="UP000826661">
    <property type="component" value="Chromosome IV"/>
</dbReference>
<accession>A0A8G0LGC0</accession>